<feature type="transmembrane region" description="Helical" evidence="1">
    <location>
        <begin position="83"/>
        <end position="104"/>
    </location>
</feature>
<dbReference type="PANTHER" id="PTHR37814">
    <property type="entry name" value="CONSERVED MEMBRANE PROTEIN"/>
    <property type="match status" value="1"/>
</dbReference>
<keyword evidence="3" id="KW-1185">Reference proteome</keyword>
<keyword evidence="1" id="KW-1133">Transmembrane helix</keyword>
<feature type="transmembrane region" description="Helical" evidence="1">
    <location>
        <begin position="39"/>
        <end position="62"/>
    </location>
</feature>
<evidence type="ECO:0000313" key="2">
    <source>
        <dbReference type="EMBL" id="NBH62356.1"/>
    </source>
</evidence>
<evidence type="ECO:0000313" key="3">
    <source>
        <dbReference type="Proteomes" id="UP000446866"/>
    </source>
</evidence>
<evidence type="ECO:0008006" key="4">
    <source>
        <dbReference type="Google" id="ProtNLM"/>
    </source>
</evidence>
<organism evidence="2 3">
    <name type="scientific">Anaerotruncus colihominis</name>
    <dbReference type="NCBI Taxonomy" id="169435"/>
    <lineage>
        <taxon>Bacteria</taxon>
        <taxon>Bacillati</taxon>
        <taxon>Bacillota</taxon>
        <taxon>Clostridia</taxon>
        <taxon>Eubacteriales</taxon>
        <taxon>Oscillospiraceae</taxon>
        <taxon>Anaerotruncus</taxon>
    </lineage>
</organism>
<sequence length="365" mass="39081">MEDKKLNLFNVAALYVGTIMGAGFASGREGWQFFGVFGAKGYIGITIAGILFMGIGMMVAYIARSLDTADMGRIIVFSDNPKLTGAVGYFMAAILYTIIVSMSAAGGSFLAQQFGIHQAVGGIIIVIMVIFTVLGSFERVSKIFKYTAPVLFAIDIVLCITVILSDIEQSGATGGFPVSAMAPNWFLAAFLFISYNMLGMIPIVASSSVNAKDKKSGVLGAGAGGFMLALLTVLLITALRKDMAFTQNMDLPMLAYSARLHPAANIAFGAVLFLAIYSAATSTYYGFSTKIKETPIKKYILIGGAFIGFGCGLSGFKTIVAYLYPIEGYIGFLIILMICINFIKVYIENHRKKGISSDGDIEKEE</sequence>
<dbReference type="Gene3D" id="1.20.1740.10">
    <property type="entry name" value="Amino acid/polyamine transporter I"/>
    <property type="match status" value="1"/>
</dbReference>
<evidence type="ECO:0000256" key="1">
    <source>
        <dbReference type="SAM" id="Phobius"/>
    </source>
</evidence>
<dbReference type="RefSeq" id="WP_160202643.1">
    <property type="nucleotide sequence ID" value="NZ_QXWK01000023.1"/>
</dbReference>
<keyword evidence="1" id="KW-0472">Membrane</keyword>
<comment type="caution">
    <text evidence="2">The sequence shown here is derived from an EMBL/GenBank/DDBJ whole genome shotgun (WGS) entry which is preliminary data.</text>
</comment>
<reference evidence="2 3" key="1">
    <citation type="submission" date="2018-08" db="EMBL/GenBank/DDBJ databases">
        <title>Murine metabolic-syndrome-specific gut microbial biobank.</title>
        <authorList>
            <person name="Liu C."/>
        </authorList>
    </citation>
    <scope>NUCLEOTIDE SEQUENCE [LARGE SCALE GENOMIC DNA]</scope>
    <source>
        <strain evidence="2 3">28</strain>
    </source>
</reference>
<accession>A0A845QL52</accession>
<dbReference type="PANTHER" id="PTHR37814:SF1">
    <property type="entry name" value="MEMBRANE PROTEIN"/>
    <property type="match status" value="1"/>
</dbReference>
<proteinExistence type="predicted"/>
<dbReference type="InterPro" id="IPR038728">
    <property type="entry name" value="YkvI-like"/>
</dbReference>
<feature type="transmembrane region" description="Helical" evidence="1">
    <location>
        <begin position="299"/>
        <end position="323"/>
    </location>
</feature>
<dbReference type="EMBL" id="QXWK01000023">
    <property type="protein sequence ID" value="NBH62356.1"/>
    <property type="molecule type" value="Genomic_DNA"/>
</dbReference>
<dbReference type="Proteomes" id="UP000446866">
    <property type="component" value="Unassembled WGS sequence"/>
</dbReference>
<name>A0A845QL52_9FIRM</name>
<feature type="transmembrane region" description="Helical" evidence="1">
    <location>
        <begin position="185"/>
        <end position="205"/>
    </location>
</feature>
<keyword evidence="1" id="KW-0812">Transmembrane</keyword>
<feature type="transmembrane region" description="Helical" evidence="1">
    <location>
        <begin position="329"/>
        <end position="347"/>
    </location>
</feature>
<feature type="transmembrane region" description="Helical" evidence="1">
    <location>
        <begin position="266"/>
        <end position="287"/>
    </location>
</feature>
<dbReference type="AlphaFoldDB" id="A0A845QL52"/>
<feature type="transmembrane region" description="Helical" evidence="1">
    <location>
        <begin position="146"/>
        <end position="165"/>
    </location>
</feature>
<feature type="transmembrane region" description="Helical" evidence="1">
    <location>
        <begin position="7"/>
        <end position="27"/>
    </location>
</feature>
<feature type="transmembrane region" description="Helical" evidence="1">
    <location>
        <begin position="217"/>
        <end position="239"/>
    </location>
</feature>
<protein>
    <recommendedName>
        <fullName evidence="4">Branched-chain amino acid transport system carrier protein</fullName>
    </recommendedName>
</protein>
<gene>
    <name evidence="2" type="ORF">D0435_11915</name>
</gene>
<feature type="transmembrane region" description="Helical" evidence="1">
    <location>
        <begin position="116"/>
        <end position="134"/>
    </location>
</feature>